<sequence length="548" mass="61248">MLANSLDFTDSFIGSSEEFKKRCVDVFERLSKHTESHVKATESRELCWVLLARLLFRCDEETLRALGSRVSKRMVDVTRQPMSKAILVFMRAAVDRIPSLMAQNQKTLRGLCLSALDFGVLTAHSGLHTDSLELAIDIFATCFGFSESRRILNTVKALLDETVLSEASSDDVIFIEQVKFSDRRVLLIRTMFLLYRRSLQKARKEKNLNLGAFLALAEKALRLDSPEVATAVLSALQTLIRRCRWGTLTYSSTIVSLLMERVLTNELACSVLAEMSELFGASSTICKHPDFITLTKIGSWIENDHSQKLSELMSSVLKSSAFMMKRHTLLEMQHDVCVLLLQRGPSVPLMNMLSAFLLLNHEQIPAPIQIARTLAYRWCPTSYDSDVAQAIRSCRTLCDSISHPRIQLLAGVRVQVAEIAEQAESERKKEEVEAALQEAEEPVPEEEVKPSTHKVAVVSTSSQTEKEKVEEAPKPKRSLETAPNPVEEAQPVKKLKVEEPEVCEVKPVADVVPKPKKQKAAPKAVEPPKQVLAEGELSVEDMLSDFCA</sequence>
<organism evidence="2 3">
    <name type="scientific">Steinernema glaseri</name>
    <dbReference type="NCBI Taxonomy" id="37863"/>
    <lineage>
        <taxon>Eukaryota</taxon>
        <taxon>Metazoa</taxon>
        <taxon>Ecdysozoa</taxon>
        <taxon>Nematoda</taxon>
        <taxon>Chromadorea</taxon>
        <taxon>Rhabditida</taxon>
        <taxon>Tylenchina</taxon>
        <taxon>Panagrolaimomorpha</taxon>
        <taxon>Strongyloidoidea</taxon>
        <taxon>Steinernematidae</taxon>
        <taxon>Steinernema</taxon>
    </lineage>
</organism>
<name>A0A1I8AA48_9BILA</name>
<evidence type="ECO:0000313" key="2">
    <source>
        <dbReference type="Proteomes" id="UP000095287"/>
    </source>
</evidence>
<feature type="compositionally biased region" description="Basic and acidic residues" evidence="1">
    <location>
        <begin position="464"/>
        <end position="479"/>
    </location>
</feature>
<reference evidence="3" key="1">
    <citation type="submission" date="2016-11" db="UniProtKB">
        <authorList>
            <consortium name="WormBaseParasite"/>
        </authorList>
    </citation>
    <scope>IDENTIFICATION</scope>
</reference>
<accession>A0A1I8AA48</accession>
<keyword evidence="2" id="KW-1185">Reference proteome</keyword>
<evidence type="ECO:0000256" key="1">
    <source>
        <dbReference type="SAM" id="MobiDB-lite"/>
    </source>
</evidence>
<feature type="region of interest" description="Disordered" evidence="1">
    <location>
        <begin position="424"/>
        <end position="493"/>
    </location>
</feature>
<dbReference type="AlphaFoldDB" id="A0A1I8AA48"/>
<evidence type="ECO:0000313" key="3">
    <source>
        <dbReference type="WBParaSite" id="L893_g3803.t1"/>
    </source>
</evidence>
<dbReference type="Proteomes" id="UP000095287">
    <property type="component" value="Unplaced"/>
</dbReference>
<proteinExistence type="predicted"/>
<protein>
    <submittedName>
        <fullName evidence="3">RAP domain-containing protein</fullName>
    </submittedName>
</protein>
<dbReference type="WBParaSite" id="L893_g3803.t1">
    <property type="protein sequence ID" value="L893_g3803.t1"/>
    <property type="gene ID" value="L893_g3803"/>
</dbReference>